<dbReference type="PANTHER" id="PTHR32182:SF25">
    <property type="entry name" value="SLR1056 PROTEIN"/>
    <property type="match status" value="1"/>
</dbReference>
<accession>A0ABW0GK71</accession>
<keyword evidence="1" id="KW-0742">SOS response</keyword>
<evidence type="ECO:0000313" key="3">
    <source>
        <dbReference type="EMBL" id="MFC5380087.1"/>
    </source>
</evidence>
<dbReference type="InterPro" id="IPR003959">
    <property type="entry name" value="ATPase_AAA_core"/>
</dbReference>
<evidence type="ECO:0000313" key="4">
    <source>
        <dbReference type="Proteomes" id="UP001596122"/>
    </source>
</evidence>
<dbReference type="InterPro" id="IPR014555">
    <property type="entry name" value="RecF-like"/>
</dbReference>
<dbReference type="RefSeq" id="WP_340266911.1">
    <property type="nucleotide sequence ID" value="NZ_JBBEOG010000001.1"/>
</dbReference>
<dbReference type="PANTHER" id="PTHR32182">
    <property type="entry name" value="DNA REPLICATION AND REPAIR PROTEIN RECF"/>
    <property type="match status" value="1"/>
</dbReference>
<organism evidence="3 4">
    <name type="scientific">Aquipuribacter nitratireducens</name>
    <dbReference type="NCBI Taxonomy" id="650104"/>
    <lineage>
        <taxon>Bacteria</taxon>
        <taxon>Bacillati</taxon>
        <taxon>Actinomycetota</taxon>
        <taxon>Actinomycetes</taxon>
        <taxon>Micrococcales</taxon>
        <taxon>Intrasporangiaceae</taxon>
        <taxon>Aquipuribacter</taxon>
    </lineage>
</organism>
<dbReference type="PIRSF" id="PIRSF029347">
    <property type="entry name" value="RecF"/>
    <property type="match status" value="1"/>
</dbReference>
<feature type="domain" description="ATPase AAA-type core" evidence="2">
    <location>
        <begin position="29"/>
        <end position="335"/>
    </location>
</feature>
<reference evidence="4" key="1">
    <citation type="journal article" date="2019" name="Int. J. Syst. Evol. Microbiol.">
        <title>The Global Catalogue of Microorganisms (GCM) 10K type strain sequencing project: providing services to taxonomists for standard genome sequencing and annotation.</title>
        <authorList>
            <consortium name="The Broad Institute Genomics Platform"/>
            <consortium name="The Broad Institute Genome Sequencing Center for Infectious Disease"/>
            <person name="Wu L."/>
            <person name="Ma J."/>
        </authorList>
    </citation>
    <scope>NUCLEOTIDE SEQUENCE [LARGE SCALE GENOMIC DNA]</scope>
    <source>
        <strain evidence="4">CCUG 43114</strain>
    </source>
</reference>
<dbReference type="Proteomes" id="UP001596122">
    <property type="component" value="Unassembled WGS sequence"/>
</dbReference>
<protein>
    <submittedName>
        <fullName evidence="3">AAA family ATPase</fullName>
    </submittedName>
</protein>
<name>A0ABW0GK71_9MICO</name>
<dbReference type="InterPro" id="IPR027417">
    <property type="entry name" value="P-loop_NTPase"/>
</dbReference>
<dbReference type="EMBL" id="JBHSLD010000006">
    <property type="protein sequence ID" value="MFC5380087.1"/>
    <property type="molecule type" value="Genomic_DNA"/>
</dbReference>
<proteinExistence type="predicted"/>
<dbReference type="Pfam" id="PF13304">
    <property type="entry name" value="AAA_21"/>
    <property type="match status" value="1"/>
</dbReference>
<evidence type="ECO:0000256" key="1">
    <source>
        <dbReference type="ARBA" id="ARBA00023236"/>
    </source>
</evidence>
<gene>
    <name evidence="3" type="ORF">ACFPJ6_04745</name>
</gene>
<dbReference type="Gene3D" id="3.40.50.300">
    <property type="entry name" value="P-loop containing nucleotide triphosphate hydrolases"/>
    <property type="match status" value="2"/>
</dbReference>
<sequence>MTPTKFAIRRVRLTHYRSIKSCDVGLGDLMVLVGPNGSGKSNFLDALRFTAQSLRDNLDNALRERGGVTEVRRRSTGHPTHFTIHLDFEWGSGAGHYSFSVGARRNGGYEVTRESCHVSTAAFGSDKSYFELKRRGADVEIASSEYRIPAVTADRLLLVALSGSEPFSTVFHGLAGVNVFNINPDAIRTPQKPGPGDLLLRDGANLASVLDQLSREEPRRKAVIEQYLSTVVDGIVSADRRTIDAWETVEFRQRVRGSAAPWDFTASSMSDGTLRVLGILTAVLGASSRLTSPVGVEEPETALHPRAAGLLLDAMREAADTRQVLVTTHSPELIDGLDNPDHLLAVRSLHGDTTIGRVDAAGTKALVERLFTAGELLRSDQLQPEGADEALRLFV</sequence>
<keyword evidence="1" id="KW-0227">DNA damage</keyword>
<keyword evidence="4" id="KW-1185">Reference proteome</keyword>
<dbReference type="SUPFAM" id="SSF52540">
    <property type="entry name" value="P-loop containing nucleoside triphosphate hydrolases"/>
    <property type="match status" value="1"/>
</dbReference>
<comment type="caution">
    <text evidence="3">The sequence shown here is derived from an EMBL/GenBank/DDBJ whole genome shotgun (WGS) entry which is preliminary data.</text>
</comment>
<evidence type="ECO:0000259" key="2">
    <source>
        <dbReference type="Pfam" id="PF13304"/>
    </source>
</evidence>